<reference evidence="2" key="1">
    <citation type="submission" date="2016-11" db="UniProtKB">
        <authorList>
            <consortium name="WormBaseParasite"/>
        </authorList>
    </citation>
    <scope>IDENTIFICATION</scope>
</reference>
<protein>
    <submittedName>
        <fullName evidence="2">Uncharacterized protein</fullName>
    </submittedName>
</protein>
<name>A0A1I7XQI1_HETBA</name>
<evidence type="ECO:0000313" key="1">
    <source>
        <dbReference type="Proteomes" id="UP000095283"/>
    </source>
</evidence>
<dbReference type="Proteomes" id="UP000095283">
    <property type="component" value="Unplaced"/>
</dbReference>
<keyword evidence="1" id="KW-1185">Reference proteome</keyword>
<dbReference type="WBParaSite" id="Hba_19735">
    <property type="protein sequence ID" value="Hba_19735"/>
    <property type="gene ID" value="Hba_19735"/>
</dbReference>
<proteinExistence type="predicted"/>
<evidence type="ECO:0000313" key="2">
    <source>
        <dbReference type="WBParaSite" id="Hba_19735"/>
    </source>
</evidence>
<organism evidence="1 2">
    <name type="scientific">Heterorhabditis bacteriophora</name>
    <name type="common">Entomopathogenic nematode worm</name>
    <dbReference type="NCBI Taxonomy" id="37862"/>
    <lineage>
        <taxon>Eukaryota</taxon>
        <taxon>Metazoa</taxon>
        <taxon>Ecdysozoa</taxon>
        <taxon>Nematoda</taxon>
        <taxon>Chromadorea</taxon>
        <taxon>Rhabditida</taxon>
        <taxon>Rhabditina</taxon>
        <taxon>Rhabditomorpha</taxon>
        <taxon>Strongyloidea</taxon>
        <taxon>Heterorhabditidae</taxon>
        <taxon>Heterorhabditis</taxon>
    </lineage>
</organism>
<sequence length="308" mass="35312">MYQPELQYIPPISEPRVHLGVRQFQRQAKSFDERGSAIANARRRSVEPDRTFARQNTVQMLQPETPVAAACQSLWAAKGHLEQLQALGINDPSSASTSFESNTENNQAPNVLDVKDREKNAENKRLIYNTRGDMGNFPYSQHLSEEHHNKSHGLRKLKDIRAKRSSRNHIITSLQNRKAVLVRGTVLKMNGKQGGTAICGYIFFIILQVNNYTIFTTISNINTKNNIYYLFYWKHRRILLMENKTASSPQIQPHPTTSIEPIDTAKDRIGRRIAERDYRRHRSYTRQMSVGGVTVPLICYSDVQNCSR</sequence>
<dbReference type="AlphaFoldDB" id="A0A1I7XQI1"/>
<accession>A0A1I7XQI1</accession>